<dbReference type="Proteomes" id="UP000243650">
    <property type="component" value="Unassembled WGS sequence"/>
</dbReference>
<dbReference type="PANTHER" id="PTHR30086:SF20">
    <property type="entry name" value="ARGININE EXPORTER PROTEIN ARGO-RELATED"/>
    <property type="match status" value="1"/>
</dbReference>
<dbReference type="PANTHER" id="PTHR30086">
    <property type="entry name" value="ARGININE EXPORTER PROTEIN ARGO"/>
    <property type="match status" value="1"/>
</dbReference>
<protein>
    <recommendedName>
        <fullName evidence="9">LysE family translocator</fullName>
    </recommendedName>
</protein>
<organism evidence="7 8">
    <name type="scientific">Alkalicoccus urumqiensis</name>
    <name type="common">Bacillus urumqiensis</name>
    <dbReference type="NCBI Taxonomy" id="1548213"/>
    <lineage>
        <taxon>Bacteria</taxon>
        <taxon>Bacillati</taxon>
        <taxon>Bacillota</taxon>
        <taxon>Bacilli</taxon>
        <taxon>Bacillales</taxon>
        <taxon>Bacillaceae</taxon>
        <taxon>Alkalicoccus</taxon>
    </lineage>
</organism>
<dbReference type="EMBL" id="PVNS01000003">
    <property type="protein sequence ID" value="PRO66468.1"/>
    <property type="molecule type" value="Genomic_DNA"/>
</dbReference>
<keyword evidence="2" id="KW-1003">Cell membrane</keyword>
<evidence type="ECO:0000256" key="6">
    <source>
        <dbReference type="SAM" id="Phobius"/>
    </source>
</evidence>
<evidence type="ECO:0000256" key="1">
    <source>
        <dbReference type="ARBA" id="ARBA00004651"/>
    </source>
</evidence>
<dbReference type="InterPro" id="IPR001123">
    <property type="entry name" value="LeuE-type"/>
</dbReference>
<evidence type="ECO:0008006" key="9">
    <source>
        <dbReference type="Google" id="ProtNLM"/>
    </source>
</evidence>
<comment type="caution">
    <text evidence="7">The sequence shown here is derived from an EMBL/GenBank/DDBJ whole genome shotgun (WGS) entry which is preliminary data.</text>
</comment>
<evidence type="ECO:0000313" key="8">
    <source>
        <dbReference type="Proteomes" id="UP000243650"/>
    </source>
</evidence>
<sequence length="201" mass="22239">MIDIYTYIALLLPFIISPGASYVLTIAAVEKEGFSGVYRVILGTVLGIAAHASLAAMGISTLLLELPQLFSVIQVIGYLMLIYLGVSILRNLFKVTQPPAKIITTTRVFLLNIFNVKPLLLYVTIIPSFLQNTEISLYLHYLYVGITHISLQITWLLFLGCFTMGAKKINLHRILTFFSAGGSLFLIALGVFQLVKLVLEL</sequence>
<keyword evidence="4 6" id="KW-1133">Transmembrane helix</keyword>
<name>A0A2P6MJK6_ALKUR</name>
<dbReference type="Pfam" id="PF01810">
    <property type="entry name" value="LysE"/>
    <property type="match status" value="1"/>
</dbReference>
<dbReference type="AlphaFoldDB" id="A0A2P6MJK6"/>
<accession>A0A2P6MJK6</accession>
<proteinExistence type="predicted"/>
<evidence type="ECO:0000256" key="2">
    <source>
        <dbReference type="ARBA" id="ARBA00022475"/>
    </source>
</evidence>
<evidence type="ECO:0000313" key="7">
    <source>
        <dbReference type="EMBL" id="PRO66468.1"/>
    </source>
</evidence>
<dbReference type="GO" id="GO:0015171">
    <property type="term" value="F:amino acid transmembrane transporter activity"/>
    <property type="evidence" value="ECO:0007669"/>
    <property type="project" value="TreeGrafter"/>
</dbReference>
<keyword evidence="5 6" id="KW-0472">Membrane</keyword>
<dbReference type="OrthoDB" id="9784202at2"/>
<reference evidence="7 8" key="1">
    <citation type="submission" date="2018-03" db="EMBL/GenBank/DDBJ databases">
        <title>Bacillus urumqiensis sp. nov., a moderately haloalkaliphilic bacterium isolated from a salt lake.</title>
        <authorList>
            <person name="Zhao B."/>
            <person name="Liao Z."/>
        </authorList>
    </citation>
    <scope>NUCLEOTIDE SEQUENCE [LARGE SCALE GENOMIC DNA]</scope>
    <source>
        <strain evidence="7 8">BZ-SZ-XJ18</strain>
    </source>
</reference>
<dbReference type="RefSeq" id="WP_105958106.1">
    <property type="nucleotide sequence ID" value="NZ_PVNS01000003.1"/>
</dbReference>
<feature type="transmembrane region" description="Helical" evidence="6">
    <location>
        <begin position="69"/>
        <end position="89"/>
    </location>
</feature>
<keyword evidence="8" id="KW-1185">Reference proteome</keyword>
<feature type="transmembrane region" description="Helical" evidence="6">
    <location>
        <begin position="174"/>
        <end position="195"/>
    </location>
</feature>
<feature type="transmembrane region" description="Helical" evidence="6">
    <location>
        <begin position="41"/>
        <end position="63"/>
    </location>
</feature>
<keyword evidence="3 6" id="KW-0812">Transmembrane</keyword>
<evidence type="ECO:0000256" key="3">
    <source>
        <dbReference type="ARBA" id="ARBA00022692"/>
    </source>
</evidence>
<feature type="transmembrane region" description="Helical" evidence="6">
    <location>
        <begin position="142"/>
        <end position="162"/>
    </location>
</feature>
<dbReference type="GO" id="GO:0005886">
    <property type="term" value="C:plasma membrane"/>
    <property type="evidence" value="ECO:0007669"/>
    <property type="project" value="UniProtKB-SubCell"/>
</dbReference>
<evidence type="ECO:0000256" key="5">
    <source>
        <dbReference type="ARBA" id="ARBA00023136"/>
    </source>
</evidence>
<gene>
    <name evidence="7" type="ORF">C6I21_03770</name>
</gene>
<feature type="transmembrane region" description="Helical" evidence="6">
    <location>
        <begin position="109"/>
        <end position="130"/>
    </location>
</feature>
<feature type="transmembrane region" description="Helical" evidence="6">
    <location>
        <begin position="6"/>
        <end position="29"/>
    </location>
</feature>
<comment type="subcellular location">
    <subcellularLocation>
        <location evidence="1">Cell membrane</location>
        <topology evidence="1">Multi-pass membrane protein</topology>
    </subcellularLocation>
</comment>
<evidence type="ECO:0000256" key="4">
    <source>
        <dbReference type="ARBA" id="ARBA00022989"/>
    </source>
</evidence>